<dbReference type="NCBIfam" id="NF003843">
    <property type="entry name" value="PRK05422.1"/>
    <property type="match status" value="1"/>
</dbReference>
<dbReference type="EMBL" id="JAPHEH010000001">
    <property type="protein sequence ID" value="MDG4475734.1"/>
    <property type="molecule type" value="Genomic_DNA"/>
</dbReference>
<comment type="function">
    <text evidence="3">Required for rescue of stalled ribosomes mediated by trans-translation. Binds to transfer-messenger RNA (tmRNA), required for stable association of tmRNA with ribosomes. tmRNA and SmpB together mimic tRNA shape, replacing the anticodon stem-loop with SmpB. tmRNA is encoded by the ssrA gene; the 2 termini fold to resemble tRNA(Ala) and it encodes a 'tag peptide', a short internal open reading frame. During trans-translation Ala-aminoacylated tmRNA acts like a tRNA, entering the A-site of stalled ribosomes, displacing the stalled mRNA. The ribosome then switches to translate the ORF on the tmRNA; the nascent peptide is terminated with the 'tag peptide' encoded by the tmRNA and targeted for degradation. The ribosome is freed to recommence translation, which seems to be the essential function of trans-translation.</text>
</comment>
<evidence type="ECO:0000256" key="2">
    <source>
        <dbReference type="ARBA" id="ARBA00022884"/>
    </source>
</evidence>
<reference evidence="4" key="2">
    <citation type="submission" date="2022-10" db="EMBL/GenBank/DDBJ databases">
        <authorList>
            <person name="Aronson H.S."/>
        </authorList>
    </citation>
    <scope>NUCLEOTIDE SEQUENCE</scope>
    <source>
        <strain evidence="4">RS19-109</strain>
    </source>
</reference>
<dbReference type="InterPro" id="IPR000037">
    <property type="entry name" value="SsrA-bd_prot"/>
</dbReference>
<dbReference type="Proteomes" id="UP001154240">
    <property type="component" value="Unassembled WGS sequence"/>
</dbReference>
<comment type="subcellular location">
    <subcellularLocation>
        <location evidence="3">Cytoplasm</location>
    </subcellularLocation>
    <text evidence="3">The tmRNA-SmpB complex associates with stalled 70S ribosomes.</text>
</comment>
<dbReference type="AlphaFoldDB" id="A0A9X4RLH9"/>
<dbReference type="InterPro" id="IPR020081">
    <property type="entry name" value="SsrA-bd_prot_CS"/>
</dbReference>
<evidence type="ECO:0000313" key="4">
    <source>
        <dbReference type="EMBL" id="MDG4475734.1"/>
    </source>
</evidence>
<dbReference type="PANTHER" id="PTHR30308:SF2">
    <property type="entry name" value="SSRA-BINDING PROTEIN"/>
    <property type="match status" value="1"/>
</dbReference>
<evidence type="ECO:0000256" key="3">
    <source>
        <dbReference type="HAMAP-Rule" id="MF_00023"/>
    </source>
</evidence>
<accession>A0A9X4RLH9</accession>
<dbReference type="RefSeq" id="WP_307632708.1">
    <property type="nucleotide sequence ID" value="NZ_JAPHEH010000001.1"/>
</dbReference>
<dbReference type="GO" id="GO:0070930">
    <property type="term" value="P:trans-translation-dependent protein tagging"/>
    <property type="evidence" value="ECO:0007669"/>
    <property type="project" value="TreeGrafter"/>
</dbReference>
<dbReference type="InterPro" id="IPR023620">
    <property type="entry name" value="SmpB"/>
</dbReference>
<gene>
    <name evidence="3 4" type="primary">smpB</name>
    <name evidence="4" type="ORF">OLX77_06110</name>
</gene>
<dbReference type="NCBIfam" id="TIGR00086">
    <property type="entry name" value="smpB"/>
    <property type="match status" value="1"/>
</dbReference>
<dbReference type="GO" id="GO:0005829">
    <property type="term" value="C:cytosol"/>
    <property type="evidence" value="ECO:0007669"/>
    <property type="project" value="TreeGrafter"/>
</dbReference>
<dbReference type="GO" id="GO:0003723">
    <property type="term" value="F:RNA binding"/>
    <property type="evidence" value="ECO:0007669"/>
    <property type="project" value="UniProtKB-UniRule"/>
</dbReference>
<organism evidence="4 5">
    <name type="scientific">Thiovibrio frasassiensis</name>
    <dbReference type="NCBI Taxonomy" id="2984131"/>
    <lineage>
        <taxon>Bacteria</taxon>
        <taxon>Pseudomonadati</taxon>
        <taxon>Thermodesulfobacteriota</taxon>
        <taxon>Desulfobulbia</taxon>
        <taxon>Desulfobulbales</taxon>
        <taxon>Thiovibrionaceae</taxon>
        <taxon>Thiovibrio</taxon>
    </lineage>
</organism>
<dbReference type="Pfam" id="PF01668">
    <property type="entry name" value="SmpB"/>
    <property type="match status" value="1"/>
</dbReference>
<keyword evidence="5" id="KW-1185">Reference proteome</keyword>
<proteinExistence type="inferred from homology"/>
<comment type="caution">
    <text evidence="4">The sequence shown here is derived from an EMBL/GenBank/DDBJ whole genome shotgun (WGS) entry which is preliminary data.</text>
</comment>
<keyword evidence="2 3" id="KW-0694">RNA-binding</keyword>
<protein>
    <recommendedName>
        <fullName evidence="3">SsrA-binding protein</fullName>
    </recommendedName>
    <alternativeName>
        <fullName evidence="3">Small protein B</fullName>
    </alternativeName>
</protein>
<dbReference type="GO" id="GO:0070929">
    <property type="term" value="P:trans-translation"/>
    <property type="evidence" value="ECO:0007669"/>
    <property type="project" value="UniProtKB-UniRule"/>
</dbReference>
<reference evidence="4" key="1">
    <citation type="journal article" date="2022" name="bioRxiv">
        <title>Thiovibrio frasassiensisgen. nov., sp. nov., an autotrophic, elemental sulfur disproportionating bacterium isolated from sulfidic karst sediment, and proposal of Thiovibrionaceae fam. nov.</title>
        <authorList>
            <person name="Aronson H."/>
            <person name="Thomas C."/>
            <person name="Bhattacharyya M."/>
            <person name="Eckstein S."/>
            <person name="Jensen S."/>
            <person name="Barco R."/>
            <person name="Macalady J."/>
            <person name="Amend J."/>
        </authorList>
    </citation>
    <scope>NUCLEOTIDE SEQUENCE</scope>
    <source>
        <strain evidence="4">RS19-109</strain>
    </source>
</reference>
<keyword evidence="1 3" id="KW-0963">Cytoplasm</keyword>
<sequence length="151" mass="17350">MAVKVVCTNKKAYHDFTIESEIEAGLQLLGSEVKSLRAGKANLRDGFAKIKNDEVFLQRVHISPYSHATYDAPDPVRERKVLLKKREILKLVGKIKEKGYSLIPLKMYFNERGLAKVVLGLAKGKKLYDKRESLKKKDTDREIDRAMLKYR</sequence>
<dbReference type="PANTHER" id="PTHR30308">
    <property type="entry name" value="TMRNA-BINDING COMPONENT OF TRANS-TRANSLATION TAGGING COMPLEX"/>
    <property type="match status" value="1"/>
</dbReference>
<evidence type="ECO:0000313" key="5">
    <source>
        <dbReference type="Proteomes" id="UP001154240"/>
    </source>
</evidence>
<comment type="similarity">
    <text evidence="3">Belongs to the SmpB family.</text>
</comment>
<dbReference type="PROSITE" id="PS01317">
    <property type="entry name" value="SSRP"/>
    <property type="match status" value="1"/>
</dbReference>
<dbReference type="Gene3D" id="2.40.280.10">
    <property type="match status" value="1"/>
</dbReference>
<dbReference type="HAMAP" id="MF_00023">
    <property type="entry name" value="SmpB"/>
    <property type="match status" value="1"/>
</dbReference>
<dbReference type="SUPFAM" id="SSF74982">
    <property type="entry name" value="Small protein B (SmpB)"/>
    <property type="match status" value="1"/>
</dbReference>
<dbReference type="CDD" id="cd09294">
    <property type="entry name" value="SmpB"/>
    <property type="match status" value="1"/>
</dbReference>
<name>A0A9X4RLH9_9BACT</name>
<evidence type="ECO:0000256" key="1">
    <source>
        <dbReference type="ARBA" id="ARBA00022490"/>
    </source>
</evidence>